<dbReference type="EMBL" id="SGXD01000001">
    <property type="protein sequence ID" value="RZS90902.1"/>
    <property type="molecule type" value="Genomic_DNA"/>
</dbReference>
<dbReference type="AlphaFoldDB" id="A0A4Q7NWX3"/>
<dbReference type="PRINTS" id="PR00037">
    <property type="entry name" value="HTHLACR"/>
</dbReference>
<dbReference type="PANTHER" id="PTHR30363">
    <property type="entry name" value="HTH-TYPE TRANSCRIPTIONAL REGULATOR SRLR-RELATED"/>
    <property type="match status" value="1"/>
</dbReference>
<reference evidence="5 6" key="1">
    <citation type="submission" date="2019-02" db="EMBL/GenBank/DDBJ databases">
        <title>Genomic Encyclopedia of Type Strains, Phase IV (KMG-IV): sequencing the most valuable type-strain genomes for metagenomic binning, comparative biology and taxonomic classification.</title>
        <authorList>
            <person name="Goeker M."/>
        </authorList>
    </citation>
    <scope>NUCLEOTIDE SEQUENCE [LARGE SCALE GENOMIC DNA]</scope>
    <source>
        <strain evidence="5 6">DSM 45622</strain>
    </source>
</reference>
<dbReference type="SUPFAM" id="SSF46785">
    <property type="entry name" value="Winged helix' DNA-binding domain"/>
    <property type="match status" value="1"/>
</dbReference>
<accession>A0A4Q7NWX3</accession>
<dbReference type="SMART" id="SM00420">
    <property type="entry name" value="HTH_DEOR"/>
    <property type="match status" value="1"/>
</dbReference>
<dbReference type="InterPro" id="IPR037171">
    <property type="entry name" value="NagB/RpiA_transferase-like"/>
</dbReference>
<protein>
    <submittedName>
        <fullName evidence="5">DeoR family transcriptional regulator</fullName>
    </submittedName>
</protein>
<dbReference type="Gene3D" id="1.10.10.10">
    <property type="entry name" value="Winged helix-like DNA-binding domain superfamily/Winged helix DNA-binding domain"/>
    <property type="match status" value="1"/>
</dbReference>
<dbReference type="Pfam" id="PF08220">
    <property type="entry name" value="HTH_DeoR"/>
    <property type="match status" value="1"/>
</dbReference>
<dbReference type="SMART" id="SM01134">
    <property type="entry name" value="DeoRC"/>
    <property type="match status" value="1"/>
</dbReference>
<dbReference type="Proteomes" id="UP000293638">
    <property type="component" value="Unassembled WGS sequence"/>
</dbReference>
<dbReference type="PROSITE" id="PS00894">
    <property type="entry name" value="HTH_DEOR_1"/>
    <property type="match status" value="1"/>
</dbReference>
<organism evidence="5 6">
    <name type="scientific">Motilibacter rhizosphaerae</name>
    <dbReference type="NCBI Taxonomy" id="598652"/>
    <lineage>
        <taxon>Bacteria</taxon>
        <taxon>Bacillati</taxon>
        <taxon>Actinomycetota</taxon>
        <taxon>Actinomycetes</taxon>
        <taxon>Motilibacterales</taxon>
        <taxon>Motilibacteraceae</taxon>
        <taxon>Motilibacter</taxon>
    </lineage>
</organism>
<dbReference type="OrthoDB" id="7688673at2"/>
<evidence type="ECO:0000313" key="6">
    <source>
        <dbReference type="Proteomes" id="UP000293638"/>
    </source>
</evidence>
<keyword evidence="3" id="KW-0804">Transcription</keyword>
<sequence>MRRAERLSAILDQVSASGSVDVVALADAMGVSGATIRRDLQSLSASRLLVRTHGGALANEVGEELPVRVKAAQRQPEKRRIGQAAAALVEDGAVIGLSGGSTSMELARSLGERRGITVVTNAINIAAELAGRPGLRLVVVGGIVRQSFEMVGPAAEAMLANYHLDIAFIGVDGLSPEEGCTTHDEMEAQTDRAFVHRAHRTVVIADSSKIGRVTFARISPLSGVHDVVTDRAADPEQLRRLKEAGVQVVTV</sequence>
<dbReference type="GO" id="GO:0003677">
    <property type="term" value="F:DNA binding"/>
    <property type="evidence" value="ECO:0007669"/>
    <property type="project" value="UniProtKB-KW"/>
</dbReference>
<keyword evidence="1" id="KW-0805">Transcription regulation</keyword>
<dbReference type="Pfam" id="PF00455">
    <property type="entry name" value="DeoRC"/>
    <property type="match status" value="1"/>
</dbReference>
<keyword evidence="2" id="KW-0238">DNA-binding</keyword>
<dbReference type="InterPro" id="IPR036390">
    <property type="entry name" value="WH_DNA-bd_sf"/>
</dbReference>
<dbReference type="InterPro" id="IPR001034">
    <property type="entry name" value="DeoR_HTH"/>
</dbReference>
<gene>
    <name evidence="5" type="ORF">EV189_0132</name>
</gene>
<evidence type="ECO:0000313" key="5">
    <source>
        <dbReference type="EMBL" id="RZS90902.1"/>
    </source>
</evidence>
<evidence type="ECO:0000259" key="4">
    <source>
        <dbReference type="PROSITE" id="PS51000"/>
    </source>
</evidence>
<dbReference type="InterPro" id="IPR018356">
    <property type="entry name" value="Tscrpt_reg_HTH_DeoR_CS"/>
</dbReference>
<dbReference type="RefSeq" id="WP_130491030.1">
    <property type="nucleotide sequence ID" value="NZ_SGXD01000001.1"/>
</dbReference>
<dbReference type="Gene3D" id="3.40.50.1360">
    <property type="match status" value="1"/>
</dbReference>
<evidence type="ECO:0000256" key="3">
    <source>
        <dbReference type="ARBA" id="ARBA00023163"/>
    </source>
</evidence>
<dbReference type="SUPFAM" id="SSF100950">
    <property type="entry name" value="NagB/RpiA/CoA transferase-like"/>
    <property type="match status" value="1"/>
</dbReference>
<dbReference type="PANTHER" id="PTHR30363:SF44">
    <property type="entry name" value="AGA OPERON TRANSCRIPTIONAL REPRESSOR-RELATED"/>
    <property type="match status" value="1"/>
</dbReference>
<dbReference type="InterPro" id="IPR014036">
    <property type="entry name" value="DeoR-like_C"/>
</dbReference>
<comment type="caution">
    <text evidence="5">The sequence shown here is derived from an EMBL/GenBank/DDBJ whole genome shotgun (WGS) entry which is preliminary data.</text>
</comment>
<dbReference type="PROSITE" id="PS51000">
    <property type="entry name" value="HTH_DEOR_2"/>
    <property type="match status" value="1"/>
</dbReference>
<evidence type="ECO:0000256" key="1">
    <source>
        <dbReference type="ARBA" id="ARBA00023015"/>
    </source>
</evidence>
<name>A0A4Q7NWX3_9ACTN</name>
<dbReference type="InterPro" id="IPR050313">
    <property type="entry name" value="Carb_Metab_HTH_regulators"/>
</dbReference>
<proteinExistence type="predicted"/>
<dbReference type="InterPro" id="IPR036388">
    <property type="entry name" value="WH-like_DNA-bd_sf"/>
</dbReference>
<feature type="domain" description="HTH deoR-type" evidence="4">
    <location>
        <begin position="3"/>
        <end position="58"/>
    </location>
</feature>
<keyword evidence="6" id="KW-1185">Reference proteome</keyword>
<dbReference type="GO" id="GO:0003700">
    <property type="term" value="F:DNA-binding transcription factor activity"/>
    <property type="evidence" value="ECO:0007669"/>
    <property type="project" value="InterPro"/>
</dbReference>
<evidence type="ECO:0000256" key="2">
    <source>
        <dbReference type="ARBA" id="ARBA00023125"/>
    </source>
</evidence>